<accession>A0AAD3NWL4</accession>
<feature type="domain" description="T6SS Phospholipase effector Tle1-like catalytic" evidence="2">
    <location>
        <begin position="11"/>
        <end position="260"/>
    </location>
</feature>
<dbReference type="EMBL" id="BSFH01000014">
    <property type="protein sequence ID" value="GLK63129.1"/>
    <property type="molecule type" value="Genomic_DNA"/>
</dbReference>
<evidence type="ECO:0000313" key="4">
    <source>
        <dbReference type="Proteomes" id="UP001143349"/>
    </source>
</evidence>
<dbReference type="InterPro" id="IPR018712">
    <property type="entry name" value="Tle1-like_cat"/>
</dbReference>
<keyword evidence="4" id="KW-1185">Reference proteome</keyword>
<evidence type="ECO:0000259" key="2">
    <source>
        <dbReference type="Pfam" id="PF09994"/>
    </source>
</evidence>
<dbReference type="AlphaFoldDB" id="A0AAD3NWL4"/>
<feature type="compositionally biased region" description="Basic residues" evidence="1">
    <location>
        <begin position="390"/>
        <end position="401"/>
    </location>
</feature>
<dbReference type="RefSeq" id="WP_085502617.1">
    <property type="nucleotide sequence ID" value="NZ_BSFH01000014.1"/>
</dbReference>
<sequence>MESLPPPKCQVVMIDGTFASLTQGQRSSIARIYAMLSGERGRLPAPVQIHYAPGQQWEAWRTLPKLAMGSTLERQICDAYGWLARRWRPGNPLFFFGYSRGAFAVRSLAGMIGRVGLLTHDRATRPNIQKAWELYRNGRDGVVERLDPALCHPSVPIRMIGVFDTVTALGIRLPILWMLTDPRFRFHDAHLGAEVEHGLQALALDETRATFQPLLWDSSSAPGRVEQMWFRGCHPDVGGQLSGLEYARPLANIPLVWMMTRAEELGLPLPQGWRAHFPCDPTAPSVGSWRSWGKAFLARAPRLAGADPSEMLHDSVPRPYTGPALLTGDLADAAPPRPRRRLRQGPPAPKRSAVDEMAEDQPVGRRATVVKPKEDGLAPAYEGAGQGASRRGKGSRFRRRS</sequence>
<dbReference type="Pfam" id="PF09994">
    <property type="entry name" value="T6SS_Tle1-like_cat"/>
    <property type="match status" value="1"/>
</dbReference>
<protein>
    <recommendedName>
        <fullName evidence="2">T6SS Phospholipase effector Tle1-like catalytic domain-containing protein</fullName>
    </recommendedName>
</protein>
<dbReference type="Proteomes" id="UP001143349">
    <property type="component" value="Unassembled WGS sequence"/>
</dbReference>
<comment type="caution">
    <text evidence="3">The sequence shown here is derived from an EMBL/GenBank/DDBJ whole genome shotgun (WGS) entry which is preliminary data.</text>
</comment>
<evidence type="ECO:0000256" key="1">
    <source>
        <dbReference type="SAM" id="MobiDB-lite"/>
    </source>
</evidence>
<gene>
    <name evidence="3" type="ORF">GCM10017635_05980</name>
</gene>
<reference evidence="3" key="1">
    <citation type="journal article" date="2014" name="Int. J. Syst. Evol. Microbiol.">
        <title>Complete genome sequence of Corynebacterium casei LMG S-19264T (=DSM 44701T), isolated from a smear-ripened cheese.</title>
        <authorList>
            <consortium name="US DOE Joint Genome Institute (JGI-PGF)"/>
            <person name="Walter F."/>
            <person name="Albersmeier A."/>
            <person name="Kalinowski J."/>
            <person name="Ruckert C."/>
        </authorList>
    </citation>
    <scope>NUCLEOTIDE SEQUENCE</scope>
    <source>
        <strain evidence="3">VKM B-2222</strain>
    </source>
</reference>
<evidence type="ECO:0000313" key="3">
    <source>
        <dbReference type="EMBL" id="GLK63129.1"/>
    </source>
</evidence>
<dbReference type="PANTHER" id="PTHR33840">
    <property type="match status" value="1"/>
</dbReference>
<reference evidence="3" key="2">
    <citation type="submission" date="2023-01" db="EMBL/GenBank/DDBJ databases">
        <authorList>
            <person name="Sun Q."/>
            <person name="Evtushenko L."/>
        </authorList>
    </citation>
    <scope>NUCLEOTIDE SEQUENCE</scope>
    <source>
        <strain evidence="3">VKM B-2222</strain>
    </source>
</reference>
<proteinExistence type="predicted"/>
<name>A0AAD3NWL4_9RHOB</name>
<organism evidence="3 4">
    <name type="scientific">Paracoccus kondratievae</name>
    <dbReference type="NCBI Taxonomy" id="135740"/>
    <lineage>
        <taxon>Bacteria</taxon>
        <taxon>Pseudomonadati</taxon>
        <taxon>Pseudomonadota</taxon>
        <taxon>Alphaproteobacteria</taxon>
        <taxon>Rhodobacterales</taxon>
        <taxon>Paracoccaceae</taxon>
        <taxon>Paracoccus</taxon>
    </lineage>
</organism>
<feature type="region of interest" description="Disordered" evidence="1">
    <location>
        <begin position="307"/>
        <end position="401"/>
    </location>
</feature>
<dbReference type="PANTHER" id="PTHR33840:SF1">
    <property type="entry name" value="TLE1 PHOSPHOLIPASE DOMAIN-CONTAINING PROTEIN"/>
    <property type="match status" value="1"/>
</dbReference>